<sequence>MGKTTFMKMQKKRMPTTPSNFSRSGGNSGGDDAQSTPERRFFHEGEAVAPDQQSCVVRPASKPRLIWDMLAIFVLLYDLVSVPLDAFRLQQTVTLYWLLDIFASFATAVYVNGKLYMRHWAKAYCRSWFVFDVLVLVPDIFVLVGDAQNAYPG</sequence>
<dbReference type="OrthoDB" id="442031at2759"/>
<gene>
    <name evidence="3" type="ORF">AK812_SmicGene16829</name>
</gene>
<comment type="caution">
    <text evidence="3">The sequence shown here is derived from an EMBL/GenBank/DDBJ whole genome shotgun (WGS) entry which is preliminary data.</text>
</comment>
<organism evidence="3 4">
    <name type="scientific">Symbiodinium microadriaticum</name>
    <name type="common">Dinoflagellate</name>
    <name type="synonym">Zooxanthella microadriatica</name>
    <dbReference type="NCBI Taxonomy" id="2951"/>
    <lineage>
        <taxon>Eukaryota</taxon>
        <taxon>Sar</taxon>
        <taxon>Alveolata</taxon>
        <taxon>Dinophyceae</taxon>
        <taxon>Suessiales</taxon>
        <taxon>Symbiodiniaceae</taxon>
        <taxon>Symbiodinium</taxon>
    </lineage>
</organism>
<feature type="transmembrane region" description="Helical" evidence="2">
    <location>
        <begin position="123"/>
        <end position="144"/>
    </location>
</feature>
<evidence type="ECO:0000313" key="3">
    <source>
        <dbReference type="EMBL" id="OLQ00507.1"/>
    </source>
</evidence>
<dbReference type="EMBL" id="LSRX01000325">
    <property type="protein sequence ID" value="OLQ00507.1"/>
    <property type="molecule type" value="Genomic_DNA"/>
</dbReference>
<feature type="region of interest" description="Disordered" evidence="1">
    <location>
        <begin position="1"/>
        <end position="36"/>
    </location>
</feature>
<evidence type="ECO:0000313" key="4">
    <source>
        <dbReference type="Proteomes" id="UP000186817"/>
    </source>
</evidence>
<feature type="transmembrane region" description="Helical" evidence="2">
    <location>
        <begin position="65"/>
        <end position="82"/>
    </location>
</feature>
<evidence type="ECO:0008006" key="5">
    <source>
        <dbReference type="Google" id="ProtNLM"/>
    </source>
</evidence>
<keyword evidence="2" id="KW-0472">Membrane</keyword>
<dbReference type="Proteomes" id="UP000186817">
    <property type="component" value="Unassembled WGS sequence"/>
</dbReference>
<keyword evidence="2" id="KW-0812">Transmembrane</keyword>
<reference evidence="3 4" key="1">
    <citation type="submission" date="2016-02" db="EMBL/GenBank/DDBJ databases">
        <title>Genome analysis of coral dinoflagellate symbionts highlights evolutionary adaptations to a symbiotic lifestyle.</title>
        <authorList>
            <person name="Aranda M."/>
            <person name="Li Y."/>
            <person name="Liew Y.J."/>
            <person name="Baumgarten S."/>
            <person name="Simakov O."/>
            <person name="Wilson M."/>
            <person name="Piel J."/>
            <person name="Ashoor H."/>
            <person name="Bougouffa S."/>
            <person name="Bajic V.B."/>
            <person name="Ryu T."/>
            <person name="Ravasi T."/>
            <person name="Bayer T."/>
            <person name="Micklem G."/>
            <person name="Kim H."/>
            <person name="Bhak J."/>
            <person name="Lajeunesse T.C."/>
            <person name="Voolstra C.R."/>
        </authorList>
    </citation>
    <scope>NUCLEOTIDE SEQUENCE [LARGE SCALE GENOMIC DNA]</scope>
    <source>
        <strain evidence="3 4">CCMP2467</strain>
    </source>
</reference>
<keyword evidence="2" id="KW-1133">Transmembrane helix</keyword>
<name>A0A1Q9DZD1_SYMMI</name>
<accession>A0A1Q9DZD1</accession>
<proteinExistence type="predicted"/>
<protein>
    <recommendedName>
        <fullName evidence="5">Ion transport domain-containing protein</fullName>
    </recommendedName>
</protein>
<keyword evidence="4" id="KW-1185">Reference proteome</keyword>
<dbReference type="SUPFAM" id="SSF81324">
    <property type="entry name" value="Voltage-gated potassium channels"/>
    <property type="match status" value="1"/>
</dbReference>
<feature type="transmembrane region" description="Helical" evidence="2">
    <location>
        <begin position="94"/>
        <end position="111"/>
    </location>
</feature>
<evidence type="ECO:0000256" key="2">
    <source>
        <dbReference type="SAM" id="Phobius"/>
    </source>
</evidence>
<evidence type="ECO:0000256" key="1">
    <source>
        <dbReference type="SAM" id="MobiDB-lite"/>
    </source>
</evidence>
<dbReference type="AlphaFoldDB" id="A0A1Q9DZD1"/>